<dbReference type="OrthoDB" id="8263000at2"/>
<dbReference type="Proteomes" id="UP000261174">
    <property type="component" value="Unassembled WGS sequence"/>
</dbReference>
<gene>
    <name evidence="1" type="ORF">DXN04_25920</name>
</gene>
<accession>A0A3E1NWS3</accession>
<proteinExistence type="predicted"/>
<protein>
    <submittedName>
        <fullName evidence="1">Uncharacterized protein</fullName>
    </submittedName>
</protein>
<reference evidence="1 2" key="1">
    <citation type="submission" date="2018-08" db="EMBL/GenBank/DDBJ databases">
        <title>Chitinophaga sp. K20C18050901, a novel bacterium isolated from forest soil.</title>
        <authorList>
            <person name="Wang C."/>
        </authorList>
    </citation>
    <scope>NUCLEOTIDE SEQUENCE [LARGE SCALE GENOMIC DNA]</scope>
    <source>
        <strain evidence="1 2">K20C18050901</strain>
    </source>
</reference>
<dbReference type="EMBL" id="QTJV01000010">
    <property type="protein sequence ID" value="RFM32218.1"/>
    <property type="molecule type" value="Genomic_DNA"/>
</dbReference>
<evidence type="ECO:0000313" key="1">
    <source>
        <dbReference type="EMBL" id="RFM32218.1"/>
    </source>
</evidence>
<organism evidence="1 2">
    <name type="scientific">Chitinophaga silvisoli</name>
    <dbReference type="NCBI Taxonomy" id="2291814"/>
    <lineage>
        <taxon>Bacteria</taxon>
        <taxon>Pseudomonadati</taxon>
        <taxon>Bacteroidota</taxon>
        <taxon>Chitinophagia</taxon>
        <taxon>Chitinophagales</taxon>
        <taxon>Chitinophagaceae</taxon>
        <taxon>Chitinophaga</taxon>
    </lineage>
</organism>
<keyword evidence="2" id="KW-1185">Reference proteome</keyword>
<comment type="caution">
    <text evidence="1">The sequence shown here is derived from an EMBL/GenBank/DDBJ whole genome shotgun (WGS) entry which is preliminary data.</text>
</comment>
<dbReference type="RefSeq" id="WP_116856303.1">
    <property type="nucleotide sequence ID" value="NZ_QTJV01000010.1"/>
</dbReference>
<evidence type="ECO:0000313" key="2">
    <source>
        <dbReference type="Proteomes" id="UP000261174"/>
    </source>
</evidence>
<sequence length="1943" mass="219037">MADVLNETTVISKQNAGFPDYLDFSRLRSEGIGYLAQLSGKIWTDHNVHDPGITILETLCYALLDLGYRTNLPAVDLFTPAPGTTTTDNNFFTPAQILGCNPVTILDYRKMLVDIEGVRNAWLQVADDFNVEEFCGNYNRAGIALNGLYNVYIELEDNAEEAKVLEQVKRSLLAHRNFCEDFLKIYILCRQPLGVSADIELANGADPEKTYLDLMQRLQNFFSPAPQFYTLPQLLDKGVSMDQAFAGRPFNVTSSHGFVDTTEFEQIILRKEIHTSDVYNVLLSTNGIGRLQSLRIKFCDRDADERWKISLPEHHIPLLNPACCEFRFTRNGIPVAFDFSKYNDLLLVNFRYTGKITYQQQFPYLDAAIPTGVYRKDLADYYSIQNDFPRVYGIAKGGLSPSSTALRKAQALQLKGYLLFFDQLLANYLTQLQHIRTLFSMSATEERHSYFINGLDSVPDLDKLQRFSDGSLGNTGDTLCYPIDKSVIDTADLLTIDISQLAPATFETTADNAIAIAQLEDDLRNNNAVIHVITQKDGCCFYYITSSATDFVLISKRYYPDAVAANNAATALLYMGTFDSNYNAFLYAANTRYSFEISFNLSNYAVYLQQIAEDENQYAARRQGFLDHLLSRFAEQFTDFAVLSYGQSQIEAKENFLANYSELSADRGTGYDYSNVDDISGFEKRFLALTGNTDSTRHTLCNFEVVQYAEQYLFSLPVGENDYFRSTIKYDTRAEAREAAKALLTQLGDQKNYTTEYLAHEQAYVIKANNATFSVKQPTAEIANSVISGLQKLFTTDIAPDDIYIHTYRYNAVLKDSAGNKVRMFISPSPAEEQAHTVAVQAISMINDHKVWEDTETPQVPIGVLAFDEKQATTFIDTDAFKIGDNDIIDKPDKLSYALVEKKGKRFKFTPLAEFDNKEQVNAHAFRLLVLMLDPANYSISKETDGDKYLLSVKDGETPIAVCAMETNSEAAAQALQEKIWRIVNEFRYDMNINQAPDTWKFNYTIGYQATQQYTFTSQQAYDTQAAALEAAKKFTTALPQYKLNGADLTAGKISSRLSTAIPQDAGINALLEVRRHIESLRSATDTKAYDAYVQIDEISQCGQYVYRLVDKDHPVAVHNGIIDARKQVTPDYLEIYLGGDLIVQDGKLYYYQIKSVNRNTPDKELVLYRSAIGYNSQDEALQAFKTDYLLILQGRVAATPVMDAEAAAQLAATYPIKQLFKRADCDEFYRRFHPCEPNPCAAIKSQCCFTDPDEAVYYFSLGEWQSVNYYPDPAAAMQAFRFFLILLQYAGNYTNTCDCNGTTRTYLREVLAESSTRFLTADDAWGEQGVQLFINTGEFQRYSHSCAYSFFMGSAEELIIHPCAYDDVAKRDAAKIALYNQYKALAGKKPFSTSDENGSSILKDNSGIPFASVPHARACNWVDVIDALQNEKNIIAGTKQNDYYLTNANQQRLVTAYAAVNAIPFDTWKQQLLSVFQYYNSLVRLGEDKKYYINIPFLQDHTNVVSSLSSTVCERWMINNGFATYRDAVQQLLNLLAMLGDYENYRSSFDCSCGPYGVTFYAPRYSCGCSTPDGQPNQPAVNLPAAGEMLAWNPQKYSTPEMACEAVKRAKQLINSEGLHVVEHILLRPHCENNCGCYLLPHRAELFSQCDFPDLAAGYDPYSFIATVALPAWPERFRKDGNRQVIENMLQREVPAHVLLRIIWLMPKECCEFESYYKQWIRWMAKKTVCNGPFDFNAFLQVLTRDVETQGFQQQVDELFDWKTSCDDSGPVITVAAVKAENVEAVPGVTSEAPASVIDGSGKARVVNGRLNARKKNIQELAANIKDKQLSSMLTTFSEVASPSVAQYQQVIDKVLQYWPTSKKKILNKKQATSLLSLLTGNYLDKYTFGGKDISEITAIRPVLDQIKTKMPLADIYKEWNAATVKKYEPSLDLKQIENLFK</sequence>
<name>A0A3E1NWS3_9BACT</name>